<evidence type="ECO:0000256" key="1">
    <source>
        <dbReference type="SAM" id="MobiDB-lite"/>
    </source>
</evidence>
<feature type="region of interest" description="Disordered" evidence="1">
    <location>
        <begin position="1"/>
        <end position="34"/>
    </location>
</feature>
<dbReference type="AlphaFoldDB" id="A0A9Q1H7B3"/>
<name>A0A9Q1H7B3_HOLLE</name>
<sequence>MRCLIGTPEDVGMRNPHQRCEKTDGGSERSLLGSRPLVSAPSCIAVQSPLFRTPTQVLGTNGSIRTCEDRDLEEINHHEEPSRKRAKMSVGSVDTNGTSPGEEEVSHQPSML</sequence>
<reference evidence="2" key="1">
    <citation type="submission" date="2021-10" db="EMBL/GenBank/DDBJ databases">
        <title>Tropical sea cucumber genome reveals ecological adaptation and Cuvierian tubules defense mechanism.</title>
        <authorList>
            <person name="Chen T."/>
        </authorList>
    </citation>
    <scope>NUCLEOTIDE SEQUENCE</scope>
    <source>
        <strain evidence="2">Nanhai2018</strain>
        <tissue evidence="2">Muscle</tissue>
    </source>
</reference>
<feature type="compositionally biased region" description="Basic and acidic residues" evidence="1">
    <location>
        <begin position="18"/>
        <end position="27"/>
    </location>
</feature>
<evidence type="ECO:0000313" key="3">
    <source>
        <dbReference type="Proteomes" id="UP001152320"/>
    </source>
</evidence>
<dbReference type="EMBL" id="JAIZAY010000009">
    <property type="protein sequence ID" value="KAJ8035804.1"/>
    <property type="molecule type" value="Genomic_DNA"/>
</dbReference>
<feature type="region of interest" description="Disordered" evidence="1">
    <location>
        <begin position="69"/>
        <end position="112"/>
    </location>
</feature>
<organism evidence="2 3">
    <name type="scientific">Holothuria leucospilota</name>
    <name type="common">Black long sea cucumber</name>
    <name type="synonym">Mertensiothuria leucospilota</name>
    <dbReference type="NCBI Taxonomy" id="206669"/>
    <lineage>
        <taxon>Eukaryota</taxon>
        <taxon>Metazoa</taxon>
        <taxon>Echinodermata</taxon>
        <taxon>Eleutherozoa</taxon>
        <taxon>Echinozoa</taxon>
        <taxon>Holothuroidea</taxon>
        <taxon>Aspidochirotacea</taxon>
        <taxon>Aspidochirotida</taxon>
        <taxon>Holothuriidae</taxon>
        <taxon>Holothuria</taxon>
    </lineage>
</organism>
<protein>
    <submittedName>
        <fullName evidence="2">Uncharacterized protein</fullName>
    </submittedName>
</protein>
<gene>
    <name evidence="2" type="ORF">HOLleu_19589</name>
</gene>
<proteinExistence type="predicted"/>
<evidence type="ECO:0000313" key="2">
    <source>
        <dbReference type="EMBL" id="KAJ8035804.1"/>
    </source>
</evidence>
<comment type="caution">
    <text evidence="2">The sequence shown here is derived from an EMBL/GenBank/DDBJ whole genome shotgun (WGS) entry which is preliminary data.</text>
</comment>
<dbReference type="Proteomes" id="UP001152320">
    <property type="component" value="Chromosome 9"/>
</dbReference>
<feature type="compositionally biased region" description="Basic and acidic residues" evidence="1">
    <location>
        <begin position="69"/>
        <end position="83"/>
    </location>
</feature>
<accession>A0A9Q1H7B3</accession>
<keyword evidence="3" id="KW-1185">Reference proteome</keyword>